<evidence type="ECO:0000313" key="1">
    <source>
        <dbReference type="EMBL" id="KAJ7549065.1"/>
    </source>
</evidence>
<gene>
    <name evidence="1" type="ORF">O6H91_07G038600</name>
</gene>
<dbReference type="EMBL" id="CM055098">
    <property type="protein sequence ID" value="KAJ7549065.1"/>
    <property type="molecule type" value="Genomic_DNA"/>
</dbReference>
<protein>
    <submittedName>
        <fullName evidence="1">Uncharacterized protein</fullName>
    </submittedName>
</protein>
<evidence type="ECO:0000313" key="2">
    <source>
        <dbReference type="Proteomes" id="UP001162992"/>
    </source>
</evidence>
<reference evidence="2" key="1">
    <citation type="journal article" date="2024" name="Proc. Natl. Acad. Sci. U.S.A.">
        <title>Extraordinary preservation of gene collinearity over three hundred million years revealed in homosporous lycophytes.</title>
        <authorList>
            <person name="Li C."/>
            <person name="Wickell D."/>
            <person name="Kuo L.Y."/>
            <person name="Chen X."/>
            <person name="Nie B."/>
            <person name="Liao X."/>
            <person name="Peng D."/>
            <person name="Ji J."/>
            <person name="Jenkins J."/>
            <person name="Williams M."/>
            <person name="Shu S."/>
            <person name="Plott C."/>
            <person name="Barry K."/>
            <person name="Rajasekar S."/>
            <person name="Grimwood J."/>
            <person name="Han X."/>
            <person name="Sun S."/>
            <person name="Hou Z."/>
            <person name="He W."/>
            <person name="Dai G."/>
            <person name="Sun C."/>
            <person name="Schmutz J."/>
            <person name="Leebens-Mack J.H."/>
            <person name="Li F.W."/>
            <person name="Wang L."/>
        </authorList>
    </citation>
    <scope>NUCLEOTIDE SEQUENCE [LARGE SCALE GENOMIC DNA]</scope>
    <source>
        <strain evidence="2">cv. PW_Plant_1</strain>
    </source>
</reference>
<proteinExistence type="predicted"/>
<sequence length="168" mass="17573">MRCGHAQPSVFCNGDGGVTVDVDMAAEAAGVPSILPECLLLCLGSSQRLLLAPLLAVPDVEMGCCHLPCVGGLLPCSTALRHLLCGPHCLFLLLLRSAPWELLPRYAGLAPAAVLSISVASSPVCSLALHPSCLSSLLTHFFFLPCAQLLTSSFLPILMPKQFVTPLG</sequence>
<name>A0ACC2D4J4_DIPCM</name>
<organism evidence="1 2">
    <name type="scientific">Diphasiastrum complanatum</name>
    <name type="common">Issler's clubmoss</name>
    <name type="synonym">Lycopodium complanatum</name>
    <dbReference type="NCBI Taxonomy" id="34168"/>
    <lineage>
        <taxon>Eukaryota</taxon>
        <taxon>Viridiplantae</taxon>
        <taxon>Streptophyta</taxon>
        <taxon>Embryophyta</taxon>
        <taxon>Tracheophyta</taxon>
        <taxon>Lycopodiopsida</taxon>
        <taxon>Lycopodiales</taxon>
        <taxon>Lycopodiaceae</taxon>
        <taxon>Lycopodioideae</taxon>
        <taxon>Diphasiastrum</taxon>
    </lineage>
</organism>
<dbReference type="Proteomes" id="UP001162992">
    <property type="component" value="Chromosome 7"/>
</dbReference>
<comment type="caution">
    <text evidence="1">The sequence shown here is derived from an EMBL/GenBank/DDBJ whole genome shotgun (WGS) entry which is preliminary data.</text>
</comment>
<keyword evidence="2" id="KW-1185">Reference proteome</keyword>
<accession>A0ACC2D4J4</accession>